<dbReference type="SUPFAM" id="SSF53822">
    <property type="entry name" value="Periplasmic binding protein-like I"/>
    <property type="match status" value="1"/>
</dbReference>
<dbReference type="GO" id="GO:0000976">
    <property type="term" value="F:transcription cis-regulatory region binding"/>
    <property type="evidence" value="ECO:0007669"/>
    <property type="project" value="TreeGrafter"/>
</dbReference>
<reference evidence="5 6" key="1">
    <citation type="submission" date="2024-01" db="EMBL/GenBank/DDBJ databases">
        <title>Complete Genome Sequence of Alkalicoccus halolimnae BZ-SZ-XJ29T, a Moderately Halophilic Bacterium Isolated from a Salt Lake.</title>
        <authorList>
            <person name="Zhao B."/>
        </authorList>
    </citation>
    <scope>NUCLEOTIDE SEQUENCE [LARGE SCALE GENOMIC DNA]</scope>
    <source>
        <strain evidence="5 6">BZ-SZ-XJ29</strain>
    </source>
</reference>
<dbReference type="AlphaFoldDB" id="A0AAJ8LU58"/>
<evidence type="ECO:0000256" key="2">
    <source>
        <dbReference type="ARBA" id="ARBA00023125"/>
    </source>
</evidence>
<evidence type="ECO:0000256" key="1">
    <source>
        <dbReference type="ARBA" id="ARBA00023015"/>
    </source>
</evidence>
<keyword evidence="1" id="KW-0805">Transcription regulation</keyword>
<sequence length="339" mass="37739">MEKRATIRDVAERAKVSKTTVSYVLNDVKKVSEDTRKRVLEAMAELHYEPDFTAISLTKRKSQLIGVIMPLVNESIAAVMQENTYFNEMISAIEKVARENGFDILLTGLAEPERYRAWVQKRHLDGLLFLGLFPEEIYSEMRSMDVPAILIDTYETHTGDYPSVNVDDEKGGYEAARHLLALGHKQTAFLTSNRADPVERERYKGFQRAYKEAAVKLPPPVETASVHSFESGYAAGRKILEEERFTAVSAGSDTTALGIVRAVHDAGKEVPGDLSVTGFDDIRMSRYLTPALTTVRQHIERKGMIAAKKLVHVINGGQEKAEMIDIELVVRDSTGPAPG</sequence>
<evidence type="ECO:0000256" key="3">
    <source>
        <dbReference type="ARBA" id="ARBA00023163"/>
    </source>
</evidence>
<keyword evidence="3" id="KW-0804">Transcription</keyword>
<dbReference type="RefSeq" id="WP_187254606.1">
    <property type="nucleotide sequence ID" value="NZ_CP144914.1"/>
</dbReference>
<dbReference type="InterPro" id="IPR028082">
    <property type="entry name" value="Peripla_BP_I"/>
</dbReference>
<proteinExistence type="predicted"/>
<dbReference type="InterPro" id="IPR046335">
    <property type="entry name" value="LacI/GalR-like_sensor"/>
</dbReference>
<evidence type="ECO:0000313" key="5">
    <source>
        <dbReference type="EMBL" id="WWD80643.1"/>
    </source>
</evidence>
<keyword evidence="2 5" id="KW-0238">DNA-binding</keyword>
<dbReference type="PROSITE" id="PS00356">
    <property type="entry name" value="HTH_LACI_1"/>
    <property type="match status" value="1"/>
</dbReference>
<keyword evidence="6" id="KW-1185">Reference proteome</keyword>
<dbReference type="InterPro" id="IPR000843">
    <property type="entry name" value="HTH_LacI"/>
</dbReference>
<accession>A0AAJ8LU58</accession>
<protein>
    <submittedName>
        <fullName evidence="5">LacI family DNA-binding transcriptional regulator</fullName>
    </submittedName>
</protein>
<dbReference type="SMART" id="SM00354">
    <property type="entry name" value="HTH_LACI"/>
    <property type="match status" value="1"/>
</dbReference>
<dbReference type="Gene3D" id="1.10.260.40">
    <property type="entry name" value="lambda repressor-like DNA-binding domains"/>
    <property type="match status" value="1"/>
</dbReference>
<name>A0AAJ8LU58_9BACI</name>
<dbReference type="InterPro" id="IPR010982">
    <property type="entry name" value="Lambda_DNA-bd_dom_sf"/>
</dbReference>
<evidence type="ECO:0000313" key="6">
    <source>
        <dbReference type="Proteomes" id="UP000321816"/>
    </source>
</evidence>
<dbReference type="Pfam" id="PF13377">
    <property type="entry name" value="Peripla_BP_3"/>
    <property type="match status" value="1"/>
</dbReference>
<dbReference type="KEGG" id="ahal:FTX54_003485"/>
<dbReference type="CDD" id="cd06267">
    <property type="entry name" value="PBP1_LacI_sugar_binding-like"/>
    <property type="match status" value="1"/>
</dbReference>
<dbReference type="EMBL" id="CP144914">
    <property type="protein sequence ID" value="WWD80643.1"/>
    <property type="molecule type" value="Genomic_DNA"/>
</dbReference>
<dbReference type="Pfam" id="PF00356">
    <property type="entry name" value="LacI"/>
    <property type="match status" value="1"/>
</dbReference>
<evidence type="ECO:0000259" key="4">
    <source>
        <dbReference type="PROSITE" id="PS50932"/>
    </source>
</evidence>
<dbReference type="PANTHER" id="PTHR30146">
    <property type="entry name" value="LACI-RELATED TRANSCRIPTIONAL REPRESSOR"/>
    <property type="match status" value="1"/>
</dbReference>
<organism evidence="5 6">
    <name type="scientific">Alkalicoccus halolimnae</name>
    <dbReference type="NCBI Taxonomy" id="1667239"/>
    <lineage>
        <taxon>Bacteria</taxon>
        <taxon>Bacillati</taxon>
        <taxon>Bacillota</taxon>
        <taxon>Bacilli</taxon>
        <taxon>Bacillales</taxon>
        <taxon>Bacillaceae</taxon>
        <taxon>Alkalicoccus</taxon>
    </lineage>
</organism>
<dbReference type="PROSITE" id="PS50932">
    <property type="entry name" value="HTH_LACI_2"/>
    <property type="match status" value="1"/>
</dbReference>
<dbReference type="Gene3D" id="3.40.50.2300">
    <property type="match status" value="2"/>
</dbReference>
<dbReference type="SUPFAM" id="SSF47413">
    <property type="entry name" value="lambda repressor-like DNA-binding domains"/>
    <property type="match status" value="1"/>
</dbReference>
<gene>
    <name evidence="5" type="ORF">FTX54_003485</name>
</gene>
<dbReference type="PANTHER" id="PTHR30146:SF24">
    <property type="entry name" value="XYLOSE OPERON REGULATORY PROTEIN"/>
    <property type="match status" value="1"/>
</dbReference>
<dbReference type="GO" id="GO:0003700">
    <property type="term" value="F:DNA-binding transcription factor activity"/>
    <property type="evidence" value="ECO:0007669"/>
    <property type="project" value="TreeGrafter"/>
</dbReference>
<dbReference type="CDD" id="cd01392">
    <property type="entry name" value="HTH_LacI"/>
    <property type="match status" value="1"/>
</dbReference>
<dbReference type="Proteomes" id="UP000321816">
    <property type="component" value="Chromosome"/>
</dbReference>
<feature type="domain" description="HTH lacI-type" evidence="4">
    <location>
        <begin position="5"/>
        <end position="59"/>
    </location>
</feature>